<gene>
    <name evidence="1" type="ORF">UFOVP1649_25</name>
</gene>
<protein>
    <submittedName>
        <fullName evidence="1">Uncharacterized protein</fullName>
    </submittedName>
</protein>
<sequence>MPESIDKRSLDLVRQFAPDLNKAMNKDIDKMLLKVVDRARGFVPAKSPMSGWTPATQGSGTWATKAFEQSAVQRGITKTRAARARYIRGTYATGYAIQDGTAAGVIYESAGTKTPGGKSPQGAQFIRNIAERSGVASNKHRMIVEAVIEMRPEIRRKIDNVIDDAVRQFNARMA</sequence>
<evidence type="ECO:0000313" key="1">
    <source>
        <dbReference type="EMBL" id="CAB4222135.1"/>
    </source>
</evidence>
<accession>A0A6J5T310</accession>
<name>A0A6J5T310_9CAUD</name>
<proteinExistence type="predicted"/>
<organism evidence="1">
    <name type="scientific">uncultured Caudovirales phage</name>
    <dbReference type="NCBI Taxonomy" id="2100421"/>
    <lineage>
        <taxon>Viruses</taxon>
        <taxon>Duplodnaviria</taxon>
        <taxon>Heunggongvirae</taxon>
        <taxon>Uroviricota</taxon>
        <taxon>Caudoviricetes</taxon>
        <taxon>Peduoviridae</taxon>
        <taxon>Maltschvirus</taxon>
        <taxon>Maltschvirus maltsch</taxon>
    </lineage>
</organism>
<dbReference type="EMBL" id="LR797519">
    <property type="protein sequence ID" value="CAB4222135.1"/>
    <property type="molecule type" value="Genomic_DNA"/>
</dbReference>
<reference evidence="1" key="1">
    <citation type="submission" date="2020-05" db="EMBL/GenBank/DDBJ databases">
        <authorList>
            <person name="Chiriac C."/>
            <person name="Salcher M."/>
            <person name="Ghai R."/>
            <person name="Kavagutti S V."/>
        </authorList>
    </citation>
    <scope>NUCLEOTIDE SEQUENCE</scope>
</reference>